<dbReference type="InterPro" id="IPR027417">
    <property type="entry name" value="P-loop_NTPase"/>
</dbReference>
<dbReference type="Pfam" id="PF03859">
    <property type="entry name" value="CG-1"/>
    <property type="match status" value="1"/>
</dbReference>
<dbReference type="SUPFAM" id="SSF81296">
    <property type="entry name" value="E set domains"/>
    <property type="match status" value="1"/>
</dbReference>
<feature type="repeat" description="ANK" evidence="8">
    <location>
        <begin position="720"/>
        <end position="752"/>
    </location>
</feature>
<dbReference type="PROSITE" id="PS51437">
    <property type="entry name" value="CG_1"/>
    <property type="match status" value="1"/>
</dbReference>
<evidence type="ECO:0000256" key="1">
    <source>
        <dbReference type="ARBA" id="ARBA00004123"/>
    </source>
</evidence>
<dbReference type="InterPro" id="IPR000048">
    <property type="entry name" value="IQ_motif_EF-hand-BS"/>
</dbReference>
<organism evidence="10 11">
    <name type="scientific">Ceratopteris richardii</name>
    <name type="common">Triangle waterfern</name>
    <dbReference type="NCBI Taxonomy" id="49495"/>
    <lineage>
        <taxon>Eukaryota</taxon>
        <taxon>Viridiplantae</taxon>
        <taxon>Streptophyta</taxon>
        <taxon>Embryophyta</taxon>
        <taxon>Tracheophyta</taxon>
        <taxon>Polypodiopsida</taxon>
        <taxon>Polypodiidae</taxon>
        <taxon>Polypodiales</taxon>
        <taxon>Pteridineae</taxon>
        <taxon>Pteridaceae</taxon>
        <taxon>Parkerioideae</taxon>
        <taxon>Ceratopteris</taxon>
    </lineage>
</organism>
<dbReference type="PROSITE" id="PS50088">
    <property type="entry name" value="ANK_REPEAT"/>
    <property type="match status" value="1"/>
</dbReference>
<keyword evidence="11" id="KW-1185">Reference proteome</keyword>
<dbReference type="GO" id="GO:0006357">
    <property type="term" value="P:regulation of transcription by RNA polymerase II"/>
    <property type="evidence" value="ECO:0007669"/>
    <property type="project" value="TreeGrafter"/>
</dbReference>
<comment type="similarity">
    <text evidence="2">Belongs to the CAMTA family.</text>
</comment>
<dbReference type="InterPro" id="IPR036770">
    <property type="entry name" value="Ankyrin_rpt-contain_sf"/>
</dbReference>
<evidence type="ECO:0000313" key="11">
    <source>
        <dbReference type="Proteomes" id="UP000825935"/>
    </source>
</evidence>
<evidence type="ECO:0000256" key="4">
    <source>
        <dbReference type="ARBA" id="ARBA00023043"/>
    </source>
</evidence>
<comment type="caution">
    <text evidence="10">The sequence shown here is derived from an EMBL/GenBank/DDBJ whole genome shotgun (WGS) entry which is preliminary data.</text>
</comment>
<keyword evidence="3" id="KW-0934">Plastid</keyword>
<evidence type="ECO:0000256" key="7">
    <source>
        <dbReference type="ARBA" id="ARBA00023242"/>
    </source>
</evidence>
<dbReference type="Pfam" id="PF12796">
    <property type="entry name" value="Ank_2"/>
    <property type="match status" value="1"/>
</dbReference>
<sequence>MVGVNDRTICMNCISGVSVPRNPGGRAFFPLSLSLSLSLSFCLYLSSSEAHLYFWFCVCPFSSQAQVKVRRAVCKAFPAMTSSQDDIDLRKLWQEANLRWLRPTEIYEVLINHSRFSISKEPLTLPPSGTLVLFNRKILRNFRRDGHPWRKRKDNKTVKEAHEYLKVGSEEKIHVYYAHGEGDSNLQRRSYWLLDKALEHIVLVHYLEVREIKTNMLMHHGATSFSNLHQESYHLYAPAIGTHYTFNEPVVSSDSGGPISDYSYTLSEPNSDEKTDFDTFYIDDLQSTGETSFDKKAAESQWPDKTVGPYCEKVIKQDSENVNGIRNDWDGTLQFSSGTSTQACYDNDHTVAGLSIPGSTQQFEVVLHDAYDSQVHTFEASNLSTVVASGEKGDRQGTHDAELSMQMQFLQNNEDLLKKLDSFDRWMQRELPAVNQTSSVGVSNDSCFLGTSLHIDKTTNDEAEAIRQPSVTEMTLCTPQIFFEITDYSPTWSFSSEDSKVIITGHFNGNPVHFHAIDWYCMFGGKEIHMDVIQSGVLRFKIPKDVSPGMISFYITDSSREPCSDVKHFVVKDIIQPQKQSVGAAVEQDFHNTRLQYRFARLVLDGGDHLKVGSHRDMLPVASRSKHLVDTVEQEWSDLNNSLENQGKALPDIKEQLMILILKCMMVSEINKMHRKDGKSWQLFDSSGQCILHLASALGYEWLINIVKASGMSIDFRDKKGWTALHWAAHYGRERMVAALLAAGSKPGAITDPTPENTSGCTPADIAAAAGHDGLAGYLSEQNLAYHLKTLTLDENEHDKKIATDEGYRIMEALKRSISLRRTVHTSEDEQSLEESISAMVNATMSSARIYAAFKEYLMRQQLQSIEERDEYGFTLKEKLAVQKIQKAYKNHREMKRKENAALHIQNCFRVWKTRRNFLTLRSNVIRIQAYFRMHRARRLYHKLVWSVGVLEKALLRWRKRAKGLRGYHPEFSTDVDSGNGNDFLQIGRKQAEAALERSVVLVQSMVRSKIARQQYSRMKENFKQAKIYTTTVQDEDYVMS</sequence>
<dbReference type="AlphaFoldDB" id="A0A8T2UHB1"/>
<keyword evidence="7" id="KW-0539">Nucleus</keyword>
<keyword evidence="5" id="KW-0010">Activator</keyword>
<keyword evidence="3" id="KW-0150">Chloroplast</keyword>
<gene>
    <name evidence="10" type="ORF">KP509_07G061900</name>
</gene>
<accession>A0A8T2UHB1</accession>
<dbReference type="CDD" id="cd23767">
    <property type="entry name" value="IQCD"/>
    <property type="match status" value="1"/>
</dbReference>
<dbReference type="PROSITE" id="PS50297">
    <property type="entry name" value="ANK_REP_REGION"/>
    <property type="match status" value="1"/>
</dbReference>
<dbReference type="GO" id="GO:0003712">
    <property type="term" value="F:transcription coregulator activity"/>
    <property type="evidence" value="ECO:0007669"/>
    <property type="project" value="TreeGrafter"/>
</dbReference>
<evidence type="ECO:0000256" key="3">
    <source>
        <dbReference type="ARBA" id="ARBA00022528"/>
    </source>
</evidence>
<dbReference type="Proteomes" id="UP000825935">
    <property type="component" value="Chromosome 7"/>
</dbReference>
<dbReference type="SMART" id="SM00248">
    <property type="entry name" value="ANK"/>
    <property type="match status" value="2"/>
</dbReference>
<feature type="domain" description="CG-1" evidence="9">
    <location>
        <begin position="89"/>
        <end position="215"/>
    </location>
</feature>
<evidence type="ECO:0000259" key="9">
    <source>
        <dbReference type="PROSITE" id="PS51437"/>
    </source>
</evidence>
<keyword evidence="4 8" id="KW-0040">ANK repeat</keyword>
<evidence type="ECO:0000256" key="5">
    <source>
        <dbReference type="ARBA" id="ARBA00023159"/>
    </source>
</evidence>
<reference evidence="10" key="1">
    <citation type="submission" date="2021-08" db="EMBL/GenBank/DDBJ databases">
        <title>WGS assembly of Ceratopteris richardii.</title>
        <authorList>
            <person name="Marchant D.B."/>
            <person name="Chen G."/>
            <person name="Jenkins J."/>
            <person name="Shu S."/>
            <person name="Leebens-Mack J."/>
            <person name="Grimwood J."/>
            <person name="Schmutz J."/>
            <person name="Soltis P."/>
            <person name="Soltis D."/>
            <person name="Chen Z.-H."/>
        </authorList>
    </citation>
    <scope>NUCLEOTIDE SEQUENCE</scope>
    <source>
        <strain evidence="10">Whitten #5841</strain>
        <tissue evidence="10">Leaf</tissue>
    </source>
</reference>
<evidence type="ECO:0000256" key="2">
    <source>
        <dbReference type="ARBA" id="ARBA00008267"/>
    </source>
</evidence>
<evidence type="ECO:0000256" key="6">
    <source>
        <dbReference type="ARBA" id="ARBA00023163"/>
    </source>
</evidence>
<dbReference type="SMART" id="SM00015">
    <property type="entry name" value="IQ"/>
    <property type="match status" value="3"/>
</dbReference>
<dbReference type="InterPro" id="IPR013783">
    <property type="entry name" value="Ig-like_fold"/>
</dbReference>
<dbReference type="SMART" id="SM01076">
    <property type="entry name" value="CG-1"/>
    <property type="match status" value="1"/>
</dbReference>
<dbReference type="PROSITE" id="PS50096">
    <property type="entry name" value="IQ"/>
    <property type="match status" value="3"/>
</dbReference>
<dbReference type="GO" id="GO:0005634">
    <property type="term" value="C:nucleus"/>
    <property type="evidence" value="ECO:0007669"/>
    <property type="project" value="UniProtKB-SubCell"/>
</dbReference>
<protein>
    <recommendedName>
        <fullName evidence="9">CG-1 domain-containing protein</fullName>
    </recommendedName>
</protein>
<evidence type="ECO:0000256" key="8">
    <source>
        <dbReference type="PROSITE-ProRule" id="PRU00023"/>
    </source>
</evidence>
<dbReference type="SUPFAM" id="SSF52540">
    <property type="entry name" value="P-loop containing nucleoside triphosphate hydrolases"/>
    <property type="match status" value="1"/>
</dbReference>
<dbReference type="OMA" id="CWESHAS"/>
<dbReference type="InterPro" id="IPR014756">
    <property type="entry name" value="Ig_E-set"/>
</dbReference>
<name>A0A8T2UHB1_CERRI</name>
<proteinExistence type="inferred from homology"/>
<dbReference type="InterPro" id="IPR002110">
    <property type="entry name" value="Ankyrin_rpt"/>
</dbReference>
<dbReference type="PANTHER" id="PTHR23335">
    <property type="entry name" value="CALMODULIN-BINDING TRANSCRIPTION ACTIVATOR CAMTA"/>
    <property type="match status" value="1"/>
</dbReference>
<dbReference type="SUPFAM" id="SSF48403">
    <property type="entry name" value="Ankyrin repeat"/>
    <property type="match status" value="1"/>
</dbReference>
<keyword evidence="6" id="KW-0804">Transcription</keyword>
<dbReference type="OrthoDB" id="407555at2759"/>
<comment type="subcellular location">
    <subcellularLocation>
        <location evidence="1">Nucleus</location>
    </subcellularLocation>
</comment>
<dbReference type="InterPro" id="IPR005559">
    <property type="entry name" value="CG-1_dom"/>
</dbReference>
<dbReference type="GO" id="GO:0003690">
    <property type="term" value="F:double-stranded DNA binding"/>
    <property type="evidence" value="ECO:0007669"/>
    <property type="project" value="TreeGrafter"/>
</dbReference>
<dbReference type="PANTHER" id="PTHR23335:SF3">
    <property type="entry name" value="CALMODULIN-BINDING TRANSCRIPTION ACTIVATOR 5"/>
    <property type="match status" value="1"/>
</dbReference>
<evidence type="ECO:0000313" key="10">
    <source>
        <dbReference type="EMBL" id="KAH7433256.1"/>
    </source>
</evidence>
<dbReference type="Gene3D" id="1.20.5.190">
    <property type="match status" value="1"/>
</dbReference>
<dbReference type="Pfam" id="PF00612">
    <property type="entry name" value="IQ"/>
    <property type="match status" value="2"/>
</dbReference>
<dbReference type="EMBL" id="CM035412">
    <property type="protein sequence ID" value="KAH7433256.1"/>
    <property type="molecule type" value="Genomic_DNA"/>
</dbReference>
<dbReference type="Gene3D" id="2.60.40.10">
    <property type="entry name" value="Immunoglobulins"/>
    <property type="match status" value="1"/>
</dbReference>
<dbReference type="Gene3D" id="1.25.40.20">
    <property type="entry name" value="Ankyrin repeat-containing domain"/>
    <property type="match status" value="1"/>
</dbReference>